<keyword evidence="3 6" id="KW-0812">Transmembrane</keyword>
<protein>
    <submittedName>
        <fullName evidence="8">Cytochrome B</fullName>
    </submittedName>
</protein>
<dbReference type="AlphaFoldDB" id="A0A418WTK3"/>
<dbReference type="GO" id="GO:0020037">
    <property type="term" value="F:heme binding"/>
    <property type="evidence" value="ECO:0007669"/>
    <property type="project" value="TreeGrafter"/>
</dbReference>
<feature type="transmembrane region" description="Helical" evidence="6">
    <location>
        <begin position="98"/>
        <end position="118"/>
    </location>
</feature>
<dbReference type="Gene3D" id="1.20.950.20">
    <property type="entry name" value="Transmembrane di-heme cytochromes, Chain C"/>
    <property type="match status" value="1"/>
</dbReference>
<keyword evidence="4 6" id="KW-1133">Transmembrane helix</keyword>
<dbReference type="EMBL" id="QYUK01000008">
    <property type="protein sequence ID" value="RJF94555.1"/>
    <property type="molecule type" value="Genomic_DNA"/>
</dbReference>
<keyword evidence="5 6" id="KW-0472">Membrane</keyword>
<comment type="subcellular location">
    <subcellularLocation>
        <location evidence="1">Cell membrane</location>
        <topology evidence="1">Multi-pass membrane protein</topology>
    </subcellularLocation>
</comment>
<evidence type="ECO:0000256" key="5">
    <source>
        <dbReference type="ARBA" id="ARBA00023136"/>
    </source>
</evidence>
<dbReference type="GO" id="GO:0022904">
    <property type="term" value="P:respiratory electron transport chain"/>
    <property type="evidence" value="ECO:0007669"/>
    <property type="project" value="InterPro"/>
</dbReference>
<keyword evidence="9" id="KW-1185">Reference proteome</keyword>
<evidence type="ECO:0000259" key="7">
    <source>
        <dbReference type="Pfam" id="PF01292"/>
    </source>
</evidence>
<dbReference type="PANTHER" id="PTHR30485:SF2">
    <property type="entry name" value="BLL0597 PROTEIN"/>
    <property type="match status" value="1"/>
</dbReference>
<reference evidence="8 9" key="1">
    <citation type="submission" date="2018-09" db="EMBL/GenBank/DDBJ databases">
        <authorList>
            <person name="Zhu H."/>
        </authorList>
    </citation>
    <scope>NUCLEOTIDE SEQUENCE [LARGE SCALE GENOMIC DNA]</scope>
    <source>
        <strain evidence="8 9">K1W22B-8</strain>
    </source>
</reference>
<evidence type="ECO:0000256" key="3">
    <source>
        <dbReference type="ARBA" id="ARBA00022692"/>
    </source>
</evidence>
<sequence>MTQTSRQMIRVWDPFVRFFHWSLVTAIAIAWLSEEGEGLHQWAGYAALGLVAARLVWGFIGTRYARFTDFVRAPQVGLHHVIDEARGSARRYIGHNPAGGLMILVLIALIAATGATGWLSTTDRFFGNDLIEGLHEVLANGLLVCIGLHLAGVLVASLRHGENLVRAMVTGRKRA</sequence>
<dbReference type="RefSeq" id="WP_119775734.1">
    <property type="nucleotide sequence ID" value="NZ_QYUK01000008.1"/>
</dbReference>
<comment type="caution">
    <text evidence="8">The sequence shown here is derived from an EMBL/GenBank/DDBJ whole genome shotgun (WGS) entry which is preliminary data.</text>
</comment>
<gene>
    <name evidence="8" type="ORF">D3874_01580</name>
</gene>
<dbReference type="InterPro" id="IPR051542">
    <property type="entry name" value="Hydrogenase_cytochrome"/>
</dbReference>
<feature type="transmembrane region" description="Helical" evidence="6">
    <location>
        <begin position="39"/>
        <end position="60"/>
    </location>
</feature>
<evidence type="ECO:0000313" key="8">
    <source>
        <dbReference type="EMBL" id="RJF94555.1"/>
    </source>
</evidence>
<dbReference type="InterPro" id="IPR011577">
    <property type="entry name" value="Cyt_b561_bac/Ni-Hgenase"/>
</dbReference>
<keyword evidence="2" id="KW-1003">Cell membrane</keyword>
<feature type="domain" description="Cytochrome b561 bacterial/Ni-hydrogenase" evidence="7">
    <location>
        <begin position="11"/>
        <end position="171"/>
    </location>
</feature>
<name>A0A418WTK3_9PROT</name>
<feature type="transmembrane region" description="Helical" evidence="6">
    <location>
        <begin position="15"/>
        <end position="33"/>
    </location>
</feature>
<organism evidence="8 9">
    <name type="scientific">Oleomonas cavernae</name>
    <dbReference type="NCBI Taxonomy" id="2320859"/>
    <lineage>
        <taxon>Bacteria</taxon>
        <taxon>Pseudomonadati</taxon>
        <taxon>Pseudomonadota</taxon>
        <taxon>Alphaproteobacteria</taxon>
        <taxon>Acetobacterales</taxon>
        <taxon>Acetobacteraceae</taxon>
        <taxon>Oleomonas</taxon>
    </lineage>
</organism>
<evidence type="ECO:0000256" key="1">
    <source>
        <dbReference type="ARBA" id="ARBA00004651"/>
    </source>
</evidence>
<dbReference type="InterPro" id="IPR016174">
    <property type="entry name" value="Di-haem_cyt_TM"/>
</dbReference>
<evidence type="ECO:0000256" key="6">
    <source>
        <dbReference type="SAM" id="Phobius"/>
    </source>
</evidence>
<evidence type="ECO:0000256" key="2">
    <source>
        <dbReference type="ARBA" id="ARBA00022475"/>
    </source>
</evidence>
<dbReference type="GO" id="GO:0005886">
    <property type="term" value="C:plasma membrane"/>
    <property type="evidence" value="ECO:0007669"/>
    <property type="project" value="UniProtKB-SubCell"/>
</dbReference>
<dbReference type="Proteomes" id="UP000284605">
    <property type="component" value="Unassembled WGS sequence"/>
</dbReference>
<accession>A0A418WTK3</accession>
<proteinExistence type="predicted"/>
<dbReference type="PANTHER" id="PTHR30485">
    <property type="entry name" value="NI/FE-HYDROGENASE 1 B-TYPE CYTOCHROME SUBUNIT"/>
    <property type="match status" value="1"/>
</dbReference>
<dbReference type="Pfam" id="PF01292">
    <property type="entry name" value="Ni_hydr_CYTB"/>
    <property type="match status" value="1"/>
</dbReference>
<feature type="transmembrane region" description="Helical" evidence="6">
    <location>
        <begin position="138"/>
        <end position="158"/>
    </location>
</feature>
<dbReference type="OrthoDB" id="196472at2"/>
<evidence type="ECO:0000313" key="9">
    <source>
        <dbReference type="Proteomes" id="UP000284605"/>
    </source>
</evidence>
<dbReference type="GO" id="GO:0009055">
    <property type="term" value="F:electron transfer activity"/>
    <property type="evidence" value="ECO:0007669"/>
    <property type="project" value="InterPro"/>
</dbReference>
<dbReference type="SUPFAM" id="SSF81342">
    <property type="entry name" value="Transmembrane di-heme cytochromes"/>
    <property type="match status" value="1"/>
</dbReference>
<evidence type="ECO:0000256" key="4">
    <source>
        <dbReference type="ARBA" id="ARBA00022989"/>
    </source>
</evidence>